<dbReference type="Pfam" id="PF01144">
    <property type="entry name" value="CoA_trans"/>
    <property type="match status" value="1"/>
</dbReference>
<keyword evidence="2 3" id="KW-0808">Transferase</keyword>
<dbReference type="SUPFAM" id="SSF100950">
    <property type="entry name" value="NagB/RpiA/CoA transferase-like"/>
    <property type="match status" value="2"/>
</dbReference>
<dbReference type="AlphaFoldDB" id="A0A0J6WZE3"/>
<evidence type="ECO:0000313" key="6">
    <source>
        <dbReference type="Proteomes" id="UP000036503"/>
    </source>
</evidence>
<dbReference type="InParanoid" id="A0A0J6WZE3"/>
<dbReference type="InterPro" id="IPR014388">
    <property type="entry name" value="3-oxoacid_CoA-transferase"/>
</dbReference>
<evidence type="ECO:0000256" key="2">
    <source>
        <dbReference type="ARBA" id="ARBA00022679"/>
    </source>
</evidence>
<dbReference type="OrthoDB" id="9805230at2"/>
<dbReference type="EMBL" id="LEKT01000003">
    <property type="protein sequence ID" value="KMO87623.1"/>
    <property type="molecule type" value="Genomic_DNA"/>
</dbReference>
<reference evidence="5 6" key="1">
    <citation type="submission" date="2015-06" db="EMBL/GenBank/DDBJ databases">
        <title>Draft genome sequence of beer spoilage bacterium Megasphaera cerevisiae type strain 20462.</title>
        <authorList>
            <person name="Kutumbaka K."/>
            <person name="Pasmowitz J."/>
            <person name="Mategko J."/>
            <person name="Reyes D."/>
            <person name="Friedrich A."/>
            <person name="Han S."/>
            <person name="Martens-Habbena W."/>
            <person name="Neal-McKinney J."/>
            <person name="Janagama H.K."/>
            <person name="Nadala C."/>
            <person name="Samadpour M."/>
        </authorList>
    </citation>
    <scope>NUCLEOTIDE SEQUENCE [LARGE SCALE GENOMIC DNA]</scope>
    <source>
        <strain evidence="5 6">DSM 20462</strain>
    </source>
</reference>
<evidence type="ECO:0000256" key="4">
    <source>
        <dbReference type="PIRSR" id="PIRSR000858-1"/>
    </source>
</evidence>
<dbReference type="GO" id="GO:0046952">
    <property type="term" value="P:ketone body catabolic process"/>
    <property type="evidence" value="ECO:0007669"/>
    <property type="project" value="InterPro"/>
</dbReference>
<dbReference type="PANTHER" id="PTHR43293:SF1">
    <property type="entry name" value="ACETATE COA-TRANSFERASE YDIF"/>
    <property type="match status" value="1"/>
</dbReference>
<dbReference type="PANTHER" id="PTHR43293">
    <property type="entry name" value="ACETATE COA-TRANSFERASE YDIF"/>
    <property type="match status" value="1"/>
</dbReference>
<evidence type="ECO:0000313" key="5">
    <source>
        <dbReference type="EMBL" id="KMO87623.1"/>
    </source>
</evidence>
<dbReference type="InterPro" id="IPR037171">
    <property type="entry name" value="NagB/RpiA_transferase-like"/>
</dbReference>
<dbReference type="PATRIC" id="fig|1122219.3.peg.1127"/>
<dbReference type="Proteomes" id="UP000036503">
    <property type="component" value="Unassembled WGS sequence"/>
</dbReference>
<accession>A0A0J6WZE3</accession>
<comment type="similarity">
    <text evidence="1 3">Belongs to the 3-oxoacid CoA-transferase family.</text>
</comment>
<dbReference type="RefSeq" id="WP_048513077.1">
    <property type="nucleotide sequence ID" value="NZ_FUXD01000010.1"/>
</dbReference>
<organism evidence="5 6">
    <name type="scientific">Megasphaera cerevisiae DSM 20462</name>
    <dbReference type="NCBI Taxonomy" id="1122219"/>
    <lineage>
        <taxon>Bacteria</taxon>
        <taxon>Bacillati</taxon>
        <taxon>Bacillota</taxon>
        <taxon>Negativicutes</taxon>
        <taxon>Veillonellales</taxon>
        <taxon>Veillonellaceae</taxon>
        <taxon>Megasphaera</taxon>
    </lineage>
</organism>
<dbReference type="PIRSF" id="PIRSF000858">
    <property type="entry name" value="SCOT-t"/>
    <property type="match status" value="1"/>
</dbReference>
<protein>
    <submittedName>
        <fullName evidence="5">3-oxoacid CoA-transferase</fullName>
    </submittedName>
</protein>
<comment type="caution">
    <text evidence="5">The sequence shown here is derived from an EMBL/GenBank/DDBJ whole genome shotgun (WGS) entry which is preliminary data.</text>
</comment>
<evidence type="ECO:0000256" key="1">
    <source>
        <dbReference type="ARBA" id="ARBA00007154"/>
    </source>
</evidence>
<dbReference type="Gene3D" id="3.40.1080.10">
    <property type="entry name" value="Glutaconate Coenzyme A-transferase"/>
    <property type="match status" value="2"/>
</dbReference>
<evidence type="ECO:0000256" key="3">
    <source>
        <dbReference type="PIRNR" id="PIRNR000858"/>
    </source>
</evidence>
<sequence>MKQVKIITAQEAALLVKDNDVVTTNGFVGSGQPEALTSALEARFLETGAPKDLTLIYAASQGNTDGRGGDHFAHEGMLKKAILGHWNAVTALQKLVNENKIQAYNLPQGTLAQYFRDVAAHRLGTITHVGLETFADPRITGGKLNAVTKDDFVKVIEIEGHEQLFYPRMDMNIAFIRGTYADEWGNVVMTKEVSPFDATPIAQAVHNSGGIVVIQVEKIVKGGTLDPKLVKVPGIYVDYIVQCDDPAKHQQSFDCAYDPSLTGEATVPVKALEPASLNAKKVIARRAALLLLNMSSEAVINLGIGIPELVSSVANEEGIGDTLTMTVEAGAIGGIPLGGVQFGASVNAECYLDQAVQFDFYDGGGLDLTCLGLAECDADGNINVSKFGTRIAGCGGFVNITQNTKNVVFCGTFTTGKLKEEIKDGKLHILQEGKVQKFVPTVDHITFSGTYARNHNQHVLYITERAVFEMKEDGVHLIEIAPGIDLQKDVLDQMGFKPIVDDVKRMPAYLFEDKPMGLKEMKNQIGK</sequence>
<dbReference type="SMART" id="SM00882">
    <property type="entry name" value="CoA_trans"/>
    <property type="match status" value="1"/>
</dbReference>
<keyword evidence="6" id="KW-1185">Reference proteome</keyword>
<dbReference type="STRING" id="39029.BSR42_01070"/>
<name>A0A0J6WZE3_9FIRM</name>
<feature type="active site" description="5-glutamyl coenzyme A thioester intermediate" evidence="4">
    <location>
        <position position="328"/>
    </location>
</feature>
<dbReference type="GO" id="GO:0008410">
    <property type="term" value="F:CoA-transferase activity"/>
    <property type="evidence" value="ECO:0007669"/>
    <property type="project" value="InterPro"/>
</dbReference>
<gene>
    <name evidence="5" type="ORF">AB840_01620</name>
</gene>
<dbReference type="InterPro" id="IPR004165">
    <property type="entry name" value="CoA_trans_fam_I"/>
</dbReference>
<proteinExistence type="inferred from homology"/>